<comment type="caution">
    <text evidence="1">The sequence shown here is derived from an EMBL/GenBank/DDBJ whole genome shotgun (WGS) entry which is preliminary data.</text>
</comment>
<name>A0AAD4TG32_9MAGN</name>
<keyword evidence="2" id="KW-1185">Reference proteome</keyword>
<sequence length="109" mass="11757">MCAASIMANVFVVAPESLATLFEGTPNIQKDAQSLEKITNMQSLHPGSVLCGKVLVNTCGTRAKGSQLGKKALERIRKKLERPEPAAIAILQKEMPSGMDDSYAQVREV</sequence>
<gene>
    <name evidence="1" type="ORF">MKW98_017735</name>
</gene>
<dbReference type="Proteomes" id="UP001202328">
    <property type="component" value="Unassembled WGS sequence"/>
</dbReference>
<reference evidence="1" key="1">
    <citation type="submission" date="2022-04" db="EMBL/GenBank/DDBJ databases">
        <title>A functionally conserved STORR gene fusion in Papaver species that diverged 16.8 million years ago.</title>
        <authorList>
            <person name="Catania T."/>
        </authorList>
    </citation>
    <scope>NUCLEOTIDE SEQUENCE</scope>
    <source>
        <strain evidence="1">S-188037</strain>
    </source>
</reference>
<organism evidence="1 2">
    <name type="scientific">Papaver atlanticum</name>
    <dbReference type="NCBI Taxonomy" id="357466"/>
    <lineage>
        <taxon>Eukaryota</taxon>
        <taxon>Viridiplantae</taxon>
        <taxon>Streptophyta</taxon>
        <taxon>Embryophyta</taxon>
        <taxon>Tracheophyta</taxon>
        <taxon>Spermatophyta</taxon>
        <taxon>Magnoliopsida</taxon>
        <taxon>Ranunculales</taxon>
        <taxon>Papaveraceae</taxon>
        <taxon>Papaveroideae</taxon>
        <taxon>Papaver</taxon>
    </lineage>
</organism>
<accession>A0AAD4TG32</accession>
<evidence type="ECO:0000313" key="1">
    <source>
        <dbReference type="EMBL" id="KAI3953911.1"/>
    </source>
</evidence>
<dbReference type="AlphaFoldDB" id="A0AAD4TG32"/>
<evidence type="ECO:0000313" key="2">
    <source>
        <dbReference type="Proteomes" id="UP001202328"/>
    </source>
</evidence>
<protein>
    <submittedName>
        <fullName evidence="1">Uncharacterized protein</fullName>
    </submittedName>
</protein>
<dbReference type="EMBL" id="JAJJMB010002020">
    <property type="protein sequence ID" value="KAI3953911.1"/>
    <property type="molecule type" value="Genomic_DNA"/>
</dbReference>
<proteinExistence type="predicted"/>